<dbReference type="AlphaFoldDB" id="A0AAN6EVH5"/>
<protein>
    <recommendedName>
        <fullName evidence="5">Phytocyanin domain-containing protein</fullName>
    </recommendedName>
</protein>
<dbReference type="InterPro" id="IPR008972">
    <property type="entry name" value="Cupredoxin"/>
</dbReference>
<dbReference type="InterPro" id="IPR052953">
    <property type="entry name" value="Ser-rich/MCO-related"/>
</dbReference>
<sequence>MHSIFSSTSLVLSVLATSVLGSPQYGDSGSDSSMTATASSSASSSGSSSSSSSSGIHSVMVGPGLKFTPDTVTAAKGDWIEFTFGSGHSVAQSTFDKPCVPLSNGAGVYSGFPDDGDVWRIQVNSTDPLWLYCSAKGHCEGGMAMVVNQPNNAKTLDAYKTAAKNAQGSSPSTVQGGVFGAASNSTSGSSGSSSSGSSGSGSSATGSGSSSGSATATASGASSSTSGNSADSNVVKNGLLFAGAVAAGVAAVL</sequence>
<reference evidence="3" key="1">
    <citation type="submission" date="2023-01" db="EMBL/GenBank/DDBJ databases">
        <title>Exophiala dermititidis isolated from Cystic Fibrosis Patient.</title>
        <authorList>
            <person name="Kurbessoian T."/>
            <person name="Crocker A."/>
            <person name="Murante D."/>
            <person name="Hogan D.A."/>
            <person name="Stajich J.E."/>
        </authorList>
    </citation>
    <scope>NUCLEOTIDE SEQUENCE</scope>
    <source>
        <strain evidence="3">Ex8</strain>
    </source>
</reference>
<feature type="region of interest" description="Disordered" evidence="1">
    <location>
        <begin position="166"/>
        <end position="229"/>
    </location>
</feature>
<feature type="compositionally biased region" description="Polar residues" evidence="1">
    <location>
        <begin position="166"/>
        <end position="175"/>
    </location>
</feature>
<organism evidence="3 4">
    <name type="scientific">Exophiala dermatitidis</name>
    <name type="common">Black yeast-like fungus</name>
    <name type="synonym">Wangiella dermatitidis</name>
    <dbReference type="NCBI Taxonomy" id="5970"/>
    <lineage>
        <taxon>Eukaryota</taxon>
        <taxon>Fungi</taxon>
        <taxon>Dikarya</taxon>
        <taxon>Ascomycota</taxon>
        <taxon>Pezizomycotina</taxon>
        <taxon>Eurotiomycetes</taxon>
        <taxon>Chaetothyriomycetidae</taxon>
        <taxon>Chaetothyriales</taxon>
        <taxon>Herpotrichiellaceae</taxon>
        <taxon>Exophiala</taxon>
    </lineage>
</organism>
<evidence type="ECO:0000313" key="3">
    <source>
        <dbReference type="EMBL" id="KAJ8992405.1"/>
    </source>
</evidence>
<dbReference type="PANTHER" id="PTHR34883:SF15">
    <property type="entry name" value="EXTRACELLULAR SERINE-RICH PROTEIN"/>
    <property type="match status" value="1"/>
</dbReference>
<evidence type="ECO:0000256" key="1">
    <source>
        <dbReference type="SAM" id="MobiDB-lite"/>
    </source>
</evidence>
<dbReference type="SUPFAM" id="SSF49503">
    <property type="entry name" value="Cupredoxins"/>
    <property type="match status" value="1"/>
</dbReference>
<comment type="caution">
    <text evidence="3">The sequence shown here is derived from an EMBL/GenBank/DDBJ whole genome shotgun (WGS) entry which is preliminary data.</text>
</comment>
<feature type="signal peptide" evidence="2">
    <location>
        <begin position="1"/>
        <end position="21"/>
    </location>
</feature>
<dbReference type="PANTHER" id="PTHR34883">
    <property type="entry name" value="SERINE-RICH PROTEIN, PUTATIVE-RELATED-RELATED"/>
    <property type="match status" value="1"/>
</dbReference>
<dbReference type="Gene3D" id="2.60.40.420">
    <property type="entry name" value="Cupredoxins - blue copper proteins"/>
    <property type="match status" value="1"/>
</dbReference>
<keyword evidence="2" id="KW-0732">Signal</keyword>
<evidence type="ECO:0000256" key="2">
    <source>
        <dbReference type="SAM" id="SignalP"/>
    </source>
</evidence>
<feature type="compositionally biased region" description="Low complexity" evidence="1">
    <location>
        <begin position="180"/>
        <end position="229"/>
    </location>
</feature>
<name>A0AAN6EVH5_EXODE</name>
<dbReference type="Proteomes" id="UP001161757">
    <property type="component" value="Unassembled WGS sequence"/>
</dbReference>
<proteinExistence type="predicted"/>
<feature type="region of interest" description="Disordered" evidence="1">
    <location>
        <begin position="26"/>
        <end position="55"/>
    </location>
</feature>
<dbReference type="EMBL" id="JAJGCB010000005">
    <property type="protein sequence ID" value="KAJ8992405.1"/>
    <property type="molecule type" value="Genomic_DNA"/>
</dbReference>
<gene>
    <name evidence="3" type="ORF">HRR80_003509</name>
</gene>
<accession>A0AAN6EVH5</accession>
<dbReference type="CDD" id="cd00920">
    <property type="entry name" value="Cupredoxin"/>
    <property type="match status" value="1"/>
</dbReference>
<evidence type="ECO:0008006" key="5">
    <source>
        <dbReference type="Google" id="ProtNLM"/>
    </source>
</evidence>
<feature type="chain" id="PRO_5042829913" description="Phytocyanin domain-containing protein" evidence="2">
    <location>
        <begin position="22"/>
        <end position="253"/>
    </location>
</feature>
<evidence type="ECO:0000313" key="4">
    <source>
        <dbReference type="Proteomes" id="UP001161757"/>
    </source>
</evidence>